<gene>
    <name evidence="3" type="ORF">HNQ99_001771</name>
</gene>
<feature type="transmembrane region" description="Helical" evidence="2">
    <location>
        <begin position="54"/>
        <end position="72"/>
    </location>
</feature>
<dbReference type="GO" id="GO:0015297">
    <property type="term" value="F:antiporter activity"/>
    <property type="evidence" value="ECO:0007669"/>
    <property type="project" value="InterPro"/>
</dbReference>
<reference evidence="3 4" key="1">
    <citation type="submission" date="2020-08" db="EMBL/GenBank/DDBJ databases">
        <title>Genomic Encyclopedia of Type Strains, Phase IV (KMG-IV): sequencing the most valuable type-strain genomes for metagenomic binning, comparative biology and taxonomic classification.</title>
        <authorList>
            <person name="Goeker M."/>
        </authorList>
    </citation>
    <scope>NUCLEOTIDE SEQUENCE [LARGE SCALE GENOMIC DNA]</scope>
    <source>
        <strain evidence="3 4">DSM 7465</strain>
    </source>
</reference>
<feature type="transmembrane region" description="Helical" evidence="2">
    <location>
        <begin position="27"/>
        <end position="47"/>
    </location>
</feature>
<comment type="caution">
    <text evidence="3">The sequence shown here is derived from an EMBL/GenBank/DDBJ whole genome shotgun (WGS) entry which is preliminary data.</text>
</comment>
<organism evidence="3 4">
    <name type="scientific">Rhizorhapis suberifaciens</name>
    <name type="common">corky root of lettuce</name>
    <dbReference type="NCBI Taxonomy" id="13656"/>
    <lineage>
        <taxon>Bacteria</taxon>
        <taxon>Pseudomonadati</taxon>
        <taxon>Pseudomonadota</taxon>
        <taxon>Alphaproteobacteria</taxon>
        <taxon>Sphingomonadales</taxon>
        <taxon>Sphingomonadaceae</taxon>
        <taxon>Rhizorhapis</taxon>
    </lineage>
</organism>
<dbReference type="PANTHER" id="PTHR43298">
    <property type="entry name" value="MULTIDRUG RESISTANCE PROTEIN NORM-RELATED"/>
    <property type="match status" value="1"/>
</dbReference>
<accession>A0A840HTF7</accession>
<dbReference type="Proteomes" id="UP000575068">
    <property type="component" value="Unassembled WGS sequence"/>
</dbReference>
<name>A0A840HTF7_9SPHN</name>
<dbReference type="InterPro" id="IPR050222">
    <property type="entry name" value="MATE_MdtK"/>
</dbReference>
<dbReference type="EMBL" id="JACHOV010000006">
    <property type="protein sequence ID" value="MBB4641462.1"/>
    <property type="molecule type" value="Genomic_DNA"/>
</dbReference>
<keyword evidence="2" id="KW-1133">Transmembrane helix</keyword>
<feature type="transmembrane region" description="Helical" evidence="2">
    <location>
        <begin position="84"/>
        <end position="112"/>
    </location>
</feature>
<keyword evidence="2" id="KW-0472">Membrane</keyword>
<feature type="transmembrane region" description="Helical" evidence="2">
    <location>
        <begin position="307"/>
        <end position="327"/>
    </location>
</feature>
<evidence type="ECO:0000256" key="1">
    <source>
        <dbReference type="ARBA" id="ARBA00022448"/>
    </source>
</evidence>
<feature type="transmembrane region" description="Helical" evidence="2">
    <location>
        <begin position="282"/>
        <end position="301"/>
    </location>
</feature>
<proteinExistence type="predicted"/>
<keyword evidence="2" id="KW-0812">Transmembrane</keyword>
<evidence type="ECO:0000313" key="4">
    <source>
        <dbReference type="Proteomes" id="UP000575068"/>
    </source>
</evidence>
<feature type="transmembrane region" description="Helical" evidence="2">
    <location>
        <begin position="133"/>
        <end position="155"/>
    </location>
</feature>
<sequence>MLIFFPAMLLSLLGISPDLVVASTSVVVSMAIGLPALMIASTASMVLEATGRPVRITIVNLALLPVNTWLAWKWSGGIPGLPGAGPVGVAAATSVSIWMGAAILVFLAWRAVPPRKGGLVTGMKPWSAEIGRLARFGLPPALAAALQLAGVTYLTSFSTRLGSYSAAAFQIILSVQALFSVVFIGLAVATGVRVGLAYGARDTEMLWYRARLAAGICCLSGSIIALLCFAASRKIAAAFSEDATIIPLAASALEAITPYFLAGGLQAVFGSVLLATGNQITASVNNSLAVIVTISTGYAFVSNGFGVAGLAMGLGSGAAFALTLHLCRIAWASKHGLPALADV</sequence>
<dbReference type="GO" id="GO:0005886">
    <property type="term" value="C:plasma membrane"/>
    <property type="evidence" value="ECO:0007669"/>
    <property type="project" value="TreeGrafter"/>
</dbReference>
<dbReference type="InterPro" id="IPR002528">
    <property type="entry name" value="MATE_fam"/>
</dbReference>
<protein>
    <submittedName>
        <fullName evidence="3">MATE family multidrug resistance protein</fullName>
    </submittedName>
</protein>
<feature type="transmembrane region" description="Helical" evidence="2">
    <location>
        <begin position="256"/>
        <end position="275"/>
    </location>
</feature>
<dbReference type="PANTHER" id="PTHR43298:SF2">
    <property type="entry name" value="FMN_FAD EXPORTER YEEO-RELATED"/>
    <property type="match status" value="1"/>
</dbReference>
<keyword evidence="4" id="KW-1185">Reference proteome</keyword>
<keyword evidence="1" id="KW-0813">Transport</keyword>
<evidence type="ECO:0000256" key="2">
    <source>
        <dbReference type="SAM" id="Phobius"/>
    </source>
</evidence>
<dbReference type="GO" id="GO:0042910">
    <property type="term" value="F:xenobiotic transmembrane transporter activity"/>
    <property type="evidence" value="ECO:0007669"/>
    <property type="project" value="InterPro"/>
</dbReference>
<dbReference type="AlphaFoldDB" id="A0A840HTF7"/>
<dbReference type="Pfam" id="PF01554">
    <property type="entry name" value="MatE"/>
    <property type="match status" value="1"/>
</dbReference>
<feature type="transmembrane region" description="Helical" evidence="2">
    <location>
        <begin position="212"/>
        <end position="236"/>
    </location>
</feature>
<feature type="transmembrane region" description="Helical" evidence="2">
    <location>
        <begin position="167"/>
        <end position="192"/>
    </location>
</feature>
<evidence type="ECO:0000313" key="3">
    <source>
        <dbReference type="EMBL" id="MBB4641462.1"/>
    </source>
</evidence>